<dbReference type="Proteomes" id="UP000262802">
    <property type="component" value="Chromosome"/>
</dbReference>
<keyword evidence="3" id="KW-1185">Reference proteome</keyword>
<dbReference type="RefSeq" id="WP_119443736.1">
    <property type="nucleotide sequence ID" value="NZ_CP032317.1"/>
</dbReference>
<dbReference type="SUPFAM" id="SSF55154">
    <property type="entry name" value="CYTH-like phosphatases"/>
    <property type="match status" value="1"/>
</dbReference>
<reference evidence="2 3" key="1">
    <citation type="submission" date="2018-09" db="EMBL/GenBank/DDBJ databases">
        <title>Hymenobacter medium sp. nov., isolated from R2A medium.</title>
        <authorList>
            <person name="Yingchao G."/>
        </authorList>
    </citation>
    <scope>NUCLEOTIDE SEQUENCE [LARGE SCALE GENOMIC DNA]</scope>
    <source>
        <strain evidence="3">sh-6</strain>
    </source>
</reference>
<dbReference type="InterPro" id="IPR023577">
    <property type="entry name" value="CYTH_domain"/>
</dbReference>
<evidence type="ECO:0000313" key="2">
    <source>
        <dbReference type="EMBL" id="AYA36149.1"/>
    </source>
</evidence>
<dbReference type="EMBL" id="CP032317">
    <property type="protein sequence ID" value="AYA36149.1"/>
    <property type="molecule type" value="Genomic_DNA"/>
</dbReference>
<evidence type="ECO:0000313" key="3">
    <source>
        <dbReference type="Proteomes" id="UP000262802"/>
    </source>
</evidence>
<dbReference type="Gene3D" id="2.40.320.10">
    <property type="entry name" value="Hypothetical Protein Pfu-838710-001"/>
    <property type="match status" value="1"/>
</dbReference>
<dbReference type="AlphaFoldDB" id="A0A3B7R4A1"/>
<accession>A0A3B7R4A1</accession>
<evidence type="ECO:0000259" key="1">
    <source>
        <dbReference type="Pfam" id="PF01928"/>
    </source>
</evidence>
<dbReference type="CDD" id="cd07890">
    <property type="entry name" value="CYTH-like_AC_IV-like"/>
    <property type="match status" value="1"/>
</dbReference>
<organism evidence="2 3">
    <name type="scientific">Hymenobacter oligotrophus</name>
    <dbReference type="NCBI Taxonomy" id="2319843"/>
    <lineage>
        <taxon>Bacteria</taxon>
        <taxon>Pseudomonadati</taxon>
        <taxon>Bacteroidota</taxon>
        <taxon>Cytophagia</taxon>
        <taxon>Cytophagales</taxon>
        <taxon>Hymenobacteraceae</taxon>
        <taxon>Hymenobacter</taxon>
    </lineage>
</organism>
<proteinExistence type="predicted"/>
<protein>
    <submittedName>
        <fullName evidence="2">CYTH domain-containing protein</fullName>
    </submittedName>
</protein>
<sequence length="176" mass="20102">MCSHELTHYQDFSAKARCPDAASVAERLGHLGAHFIGTDHQRDTYYATSRGKLKLREGNIEHILIHYERLPDEHGLERTQVYRYDQHPTPELLAQVLGGRPVLGVVEKTRRIYRLGHIKIHLDFFATGEQFLEVEVQDHLGQRNLQELQAECLGFLNQLGVAPSELLNNGYLPPQL</sequence>
<name>A0A3B7R4A1_9BACT</name>
<feature type="domain" description="CYTH" evidence="1">
    <location>
        <begin position="23"/>
        <end position="164"/>
    </location>
</feature>
<dbReference type="OrthoDB" id="271656at2"/>
<dbReference type="KEGG" id="hyh:D3Y59_03165"/>
<dbReference type="PANTHER" id="PTHR21028">
    <property type="entry name" value="SI:CH211-156B7.4"/>
    <property type="match status" value="1"/>
</dbReference>
<dbReference type="PANTHER" id="PTHR21028:SF2">
    <property type="entry name" value="CYTH DOMAIN-CONTAINING PROTEIN"/>
    <property type="match status" value="1"/>
</dbReference>
<dbReference type="InterPro" id="IPR008173">
    <property type="entry name" value="Adenylyl_cyclase_CyaB"/>
</dbReference>
<dbReference type="Pfam" id="PF01928">
    <property type="entry name" value="CYTH"/>
    <property type="match status" value="1"/>
</dbReference>
<dbReference type="InterPro" id="IPR033469">
    <property type="entry name" value="CYTH-like_dom_sf"/>
</dbReference>
<gene>
    <name evidence="2" type="ORF">D3Y59_03165</name>
</gene>